<proteinExistence type="predicted"/>
<protein>
    <submittedName>
        <fullName evidence="1">Uncharacterized protein</fullName>
    </submittedName>
</protein>
<evidence type="ECO:0000313" key="2">
    <source>
        <dbReference type="Proteomes" id="UP001236652"/>
    </source>
</evidence>
<evidence type="ECO:0000313" key="1">
    <source>
        <dbReference type="EMBL" id="WIF96416.1"/>
    </source>
</evidence>
<gene>
    <name evidence="1" type="ORF">QNI29_11690</name>
</gene>
<name>A0ABY8UXQ1_9BACI</name>
<sequence>MTTFTEKIRSIRGLNQPKKDNIFMPFLPFGVKMTRNSNPCVIQATNKHRLPNKNSTGAKMERKKKSDENGILANGNQYIAKNVAIQAIPLITMAPNNLTPPLS</sequence>
<dbReference type="EMBL" id="CP126446">
    <property type="protein sequence ID" value="WIF96416.1"/>
    <property type="molecule type" value="Genomic_DNA"/>
</dbReference>
<reference evidence="1 2" key="1">
    <citation type="submission" date="2023-05" db="EMBL/GenBank/DDBJ databases">
        <title>Comparative genomics reveals the evidence of polycyclic aromatic hydrocarbons degradation in moderately halophilic genus Pontibacillus.</title>
        <authorList>
            <person name="Yang H."/>
            <person name="Qian Z."/>
        </authorList>
    </citation>
    <scope>NUCLEOTIDE SEQUENCE [LARGE SCALE GENOMIC DNA]</scope>
    <source>
        <strain evidence="2">HN14</strain>
    </source>
</reference>
<keyword evidence="2" id="KW-1185">Reference proteome</keyword>
<dbReference type="Proteomes" id="UP001236652">
    <property type="component" value="Chromosome"/>
</dbReference>
<accession>A0ABY8UXQ1</accession>
<dbReference type="RefSeq" id="WP_231416692.1">
    <property type="nucleotide sequence ID" value="NZ_CP126446.1"/>
</dbReference>
<organism evidence="1 2">
    <name type="scientific">Pontibacillus chungwhensis</name>
    <dbReference type="NCBI Taxonomy" id="265426"/>
    <lineage>
        <taxon>Bacteria</taxon>
        <taxon>Bacillati</taxon>
        <taxon>Bacillota</taxon>
        <taxon>Bacilli</taxon>
        <taxon>Bacillales</taxon>
        <taxon>Bacillaceae</taxon>
        <taxon>Pontibacillus</taxon>
    </lineage>
</organism>